<accession>A0A955RKB2</accession>
<proteinExistence type="predicted"/>
<dbReference type="Proteomes" id="UP000754563">
    <property type="component" value="Unassembled WGS sequence"/>
</dbReference>
<dbReference type="AlphaFoldDB" id="A0A955RKB2"/>
<reference evidence="2" key="2">
    <citation type="journal article" date="2021" name="Microbiome">
        <title>Successional dynamics and alternative stable states in a saline activated sludge microbial community over 9 years.</title>
        <authorList>
            <person name="Wang Y."/>
            <person name="Ye J."/>
            <person name="Ju F."/>
            <person name="Liu L."/>
            <person name="Boyd J.A."/>
            <person name="Deng Y."/>
            <person name="Parks D.H."/>
            <person name="Jiang X."/>
            <person name="Yin X."/>
            <person name="Woodcroft B.J."/>
            <person name="Tyson G.W."/>
            <person name="Hugenholtz P."/>
            <person name="Polz M.F."/>
            <person name="Zhang T."/>
        </authorList>
    </citation>
    <scope>NUCLEOTIDE SEQUENCE</scope>
    <source>
        <strain evidence="2">HKST-UBA11</strain>
    </source>
</reference>
<evidence type="ECO:0000313" key="2">
    <source>
        <dbReference type="EMBL" id="MCA9385600.1"/>
    </source>
</evidence>
<feature type="transmembrane region" description="Helical" evidence="1">
    <location>
        <begin position="15"/>
        <end position="37"/>
    </location>
</feature>
<sequence length="595" mass="68049">MENIPELLRQKKNKLPVYGLIGFQIIVIGFLGVFLFTKTSKLIDVKKQTTGNVAGISTETVQARETVSIDGIPDSIAITIGDRTLNMQTQQFEFKINTREVEKEESESPTLLRRLINMVRRTPNEPETIDYITFNEAKLEYWVIDSFGDMEHPTRIQAQLESDEETGYIHTCIKGKSSARLPLNELFSTLKNSSELPEELQFGLNSSVLSSEEESITKICEEIEAIQDAFITVETENFEDASELDSYKFIRPEDLSNVLRFKLEDDEFLKVEIISEQTLENQLELLKVIADVEGSTQEFKTRDGNLYALGEYEPGRYLNIEKTLESLNEQLEQLEEFEYFPLVFDEVELEEGIDEDLTVYNFPTVLGNGELRFPIDPLAKTQAARDLLDELDAIVIEPNAEFSLVDSLESFSDDSYFIGENIFEAEDVRYSYFDSVGIVSSSVFRAALESGFPITSRLDKLKSIHLEEYGYPYSDISIATAVVLPDQPEIVIDLVGMTDEQIEREIERTSFIEDFTFLNDTKQSIILVVNHSIRDDRYLYVNIELYGGEGSKPRDVVINNMKREEFSQVANGGFIDRFTRRVNGSEEEFSIQYYK</sequence>
<protein>
    <submittedName>
        <fullName evidence="2">VanW family protein</fullName>
    </submittedName>
</protein>
<comment type="caution">
    <text evidence="2">The sequence shown here is derived from an EMBL/GenBank/DDBJ whole genome shotgun (WGS) entry which is preliminary data.</text>
</comment>
<name>A0A955RKB2_9BACT</name>
<gene>
    <name evidence="2" type="ORF">KC717_03050</name>
</gene>
<dbReference type="EMBL" id="JAGQLH010000030">
    <property type="protein sequence ID" value="MCA9385600.1"/>
    <property type="molecule type" value="Genomic_DNA"/>
</dbReference>
<keyword evidence="1" id="KW-1133">Transmembrane helix</keyword>
<evidence type="ECO:0000256" key="1">
    <source>
        <dbReference type="SAM" id="Phobius"/>
    </source>
</evidence>
<keyword evidence="1" id="KW-0812">Transmembrane</keyword>
<evidence type="ECO:0000313" key="3">
    <source>
        <dbReference type="Proteomes" id="UP000754563"/>
    </source>
</evidence>
<organism evidence="2 3">
    <name type="scientific">Candidatus Dojkabacteria bacterium</name>
    <dbReference type="NCBI Taxonomy" id="2099670"/>
    <lineage>
        <taxon>Bacteria</taxon>
        <taxon>Candidatus Dojkabacteria</taxon>
    </lineage>
</organism>
<reference evidence="2" key="1">
    <citation type="submission" date="2020-04" db="EMBL/GenBank/DDBJ databases">
        <authorList>
            <person name="Zhang T."/>
        </authorList>
    </citation>
    <scope>NUCLEOTIDE SEQUENCE</scope>
    <source>
        <strain evidence="2">HKST-UBA11</strain>
    </source>
</reference>
<keyword evidence="1" id="KW-0472">Membrane</keyword>